<dbReference type="InterPro" id="IPR031726">
    <property type="entry name" value="PglL_A"/>
</dbReference>
<evidence type="ECO:0000256" key="1">
    <source>
        <dbReference type="ARBA" id="ARBA00004141"/>
    </source>
</evidence>
<dbReference type="Pfam" id="PF04932">
    <property type="entry name" value="Wzy_C"/>
    <property type="match status" value="1"/>
</dbReference>
<evidence type="ECO:0008006" key="11">
    <source>
        <dbReference type="Google" id="ProtNLM"/>
    </source>
</evidence>
<organism evidence="9 10">
    <name type="scientific">Piscinibacter terrae</name>
    <dbReference type="NCBI Taxonomy" id="2496871"/>
    <lineage>
        <taxon>Bacteria</taxon>
        <taxon>Pseudomonadati</taxon>
        <taxon>Pseudomonadota</taxon>
        <taxon>Betaproteobacteria</taxon>
        <taxon>Burkholderiales</taxon>
        <taxon>Sphaerotilaceae</taxon>
        <taxon>Piscinibacter</taxon>
    </lineage>
</organism>
<evidence type="ECO:0000256" key="2">
    <source>
        <dbReference type="ARBA" id="ARBA00022692"/>
    </source>
</evidence>
<keyword evidence="2 5" id="KW-0812">Transmembrane</keyword>
<dbReference type="Proteomes" id="UP000267464">
    <property type="component" value="Unassembled WGS sequence"/>
</dbReference>
<comment type="caution">
    <text evidence="9">The sequence shown here is derived from an EMBL/GenBank/DDBJ whole genome shotgun (WGS) entry which is preliminary data.</text>
</comment>
<feature type="domain" description="Protein glycosylation ligase" evidence="8">
    <location>
        <begin position="160"/>
        <end position="184"/>
    </location>
</feature>
<evidence type="ECO:0000256" key="3">
    <source>
        <dbReference type="ARBA" id="ARBA00022989"/>
    </source>
</evidence>
<dbReference type="OrthoDB" id="4448at2"/>
<dbReference type="Pfam" id="PF11846">
    <property type="entry name" value="Wzy_C_2"/>
    <property type="match status" value="1"/>
</dbReference>
<protein>
    <recommendedName>
        <fullName evidence="11">O-antigen ligase</fullName>
    </recommendedName>
</protein>
<evidence type="ECO:0000313" key="9">
    <source>
        <dbReference type="EMBL" id="RQP24494.1"/>
    </source>
</evidence>
<feature type="transmembrane region" description="Helical" evidence="5">
    <location>
        <begin position="330"/>
        <end position="351"/>
    </location>
</feature>
<gene>
    <name evidence="9" type="ORF">DZC73_14510</name>
</gene>
<evidence type="ECO:0000259" key="8">
    <source>
        <dbReference type="Pfam" id="PF15864"/>
    </source>
</evidence>
<feature type="transmembrane region" description="Helical" evidence="5">
    <location>
        <begin position="90"/>
        <end position="110"/>
    </location>
</feature>
<feature type="transmembrane region" description="Helical" evidence="5">
    <location>
        <begin position="32"/>
        <end position="51"/>
    </location>
</feature>
<dbReference type="GO" id="GO:0016020">
    <property type="term" value="C:membrane"/>
    <property type="evidence" value="ECO:0007669"/>
    <property type="project" value="UniProtKB-SubCell"/>
</dbReference>
<evidence type="ECO:0000313" key="10">
    <source>
        <dbReference type="Proteomes" id="UP000267464"/>
    </source>
</evidence>
<feature type="transmembrane region" description="Helical" evidence="5">
    <location>
        <begin position="169"/>
        <end position="186"/>
    </location>
</feature>
<evidence type="ECO:0000256" key="4">
    <source>
        <dbReference type="ARBA" id="ARBA00023136"/>
    </source>
</evidence>
<keyword evidence="4 5" id="KW-0472">Membrane</keyword>
<evidence type="ECO:0000259" key="6">
    <source>
        <dbReference type="Pfam" id="PF04932"/>
    </source>
</evidence>
<comment type="subcellular location">
    <subcellularLocation>
        <location evidence="1">Membrane</location>
        <topology evidence="1">Multi-pass membrane protein</topology>
    </subcellularLocation>
</comment>
<dbReference type="InterPro" id="IPR007016">
    <property type="entry name" value="O-antigen_ligase-rel_domated"/>
</dbReference>
<evidence type="ECO:0000256" key="5">
    <source>
        <dbReference type="SAM" id="Phobius"/>
    </source>
</evidence>
<keyword evidence="3 5" id="KW-1133">Transmembrane helix</keyword>
<feature type="transmembrane region" description="Helical" evidence="5">
    <location>
        <begin position="58"/>
        <end position="78"/>
    </location>
</feature>
<name>A0A3N7HQM0_9BURK</name>
<dbReference type="PANTHER" id="PTHR37422:SF13">
    <property type="entry name" value="LIPOPOLYSACCHARIDE BIOSYNTHESIS PROTEIN PA4999-RELATED"/>
    <property type="match status" value="1"/>
</dbReference>
<reference evidence="9 10" key="1">
    <citation type="submission" date="2018-08" db="EMBL/GenBank/DDBJ databases">
        <authorList>
            <person name="Khan S.A."/>
            <person name="Jeon C.O."/>
            <person name="Chun B.H."/>
            <person name="Jeong S.E."/>
        </authorList>
    </citation>
    <scope>NUCLEOTIDE SEQUENCE [LARGE SCALE GENOMIC DNA]</scope>
    <source>
        <strain evidence="9 10">S-16</strain>
    </source>
</reference>
<dbReference type="InterPro" id="IPR051533">
    <property type="entry name" value="WaaL-like"/>
</dbReference>
<keyword evidence="10" id="KW-1185">Reference proteome</keyword>
<dbReference type="PROSITE" id="PS51257">
    <property type="entry name" value="PROKAR_LIPOPROTEIN"/>
    <property type="match status" value="1"/>
</dbReference>
<dbReference type="RefSeq" id="WP_124541028.1">
    <property type="nucleotide sequence ID" value="NZ_QUSW01000003.1"/>
</dbReference>
<feature type="transmembrane region" description="Helical" evidence="5">
    <location>
        <begin position="414"/>
        <end position="434"/>
    </location>
</feature>
<accession>A0A3N7HQM0</accession>
<feature type="domain" description="Virulence factor membrane-bound polymerase C-terminal" evidence="7">
    <location>
        <begin position="364"/>
        <end position="537"/>
    </location>
</feature>
<dbReference type="PANTHER" id="PTHR37422">
    <property type="entry name" value="TEICHURONIC ACID BIOSYNTHESIS PROTEIN TUAE"/>
    <property type="match status" value="1"/>
</dbReference>
<dbReference type="Pfam" id="PF15864">
    <property type="entry name" value="PglL_A"/>
    <property type="match status" value="1"/>
</dbReference>
<sequence>MQTKTTLSLPLAAACLLWLAWLMPNHYLPWTSFYGETAAAIGAAFLVGAALHAGASRAFVPFASLALLGLSLVPWIQWLGGLIIFKGDAALAQTYLAGAALCWWAGGAMVGEEDSQRRLRGLAWLLVTAGIASTAVALYQWFGLTGMGIWAVDADPGRRAMGNLAQSNHLATLLLCGVFATVWLNGTGRLGRMGALPLSLFLLVGIALAQSRTAWLATLVVLAWTFVRSRAIGHHLIRPVTAAVFIAGFSALHVLTVYAPEWLLMNTEMPNMRLEAGLRPILWKQMVAAIQMAPWQGFGWMQIHTAQGAVAPMVPGLEYSAYAHNLFLDLILWNGLPIGVAAAAGLAWWYFKMSWAVRDEGQWLRWAILTCIGTHAMLEYPHTYAYALLPFAFVAGQMESMAGLTRGVQVPRPVIGAVAVAVFATVIAVMHDYVQVENEGRLLRMKLAHIQGLESAGRTPDTWVLDQMRETVRMGHLELRAGMDDQALSDLLRISRRFPNRFFLPRAIIALQLNNKPAQALEELARFRGIHGPEAYASLLRSFEEMANGDTPALMPLVKAAPR</sequence>
<feature type="transmembrane region" description="Helical" evidence="5">
    <location>
        <begin position="122"/>
        <end position="142"/>
    </location>
</feature>
<proteinExistence type="predicted"/>
<reference evidence="9 10" key="2">
    <citation type="submission" date="2018-12" db="EMBL/GenBank/DDBJ databases">
        <title>Rhizobacter gummiphilus sp. nov., a rubber-degrading bacterium isolated from the soil of a botanical garden in Japan.</title>
        <authorList>
            <person name="Shunsuke S.S."/>
        </authorList>
    </citation>
    <scope>NUCLEOTIDE SEQUENCE [LARGE SCALE GENOMIC DNA]</scope>
    <source>
        <strain evidence="9 10">S-16</strain>
    </source>
</reference>
<evidence type="ECO:0000259" key="7">
    <source>
        <dbReference type="Pfam" id="PF11846"/>
    </source>
</evidence>
<dbReference type="InterPro" id="IPR021797">
    <property type="entry name" value="Wzy_C_2"/>
</dbReference>
<feature type="transmembrane region" description="Helical" evidence="5">
    <location>
        <begin position="240"/>
        <end position="259"/>
    </location>
</feature>
<dbReference type="EMBL" id="QUSW01000003">
    <property type="protein sequence ID" value="RQP24494.1"/>
    <property type="molecule type" value="Genomic_DNA"/>
</dbReference>
<feature type="domain" description="O-antigen ligase-related" evidence="6">
    <location>
        <begin position="199"/>
        <end position="337"/>
    </location>
</feature>
<dbReference type="AlphaFoldDB" id="A0A3N7HQM0"/>